<dbReference type="InterPro" id="IPR030395">
    <property type="entry name" value="GP_PDE_dom"/>
</dbReference>
<feature type="domain" description="GP-PDE" evidence="7">
    <location>
        <begin position="94"/>
        <end position="436"/>
    </location>
</feature>
<keyword evidence="9" id="KW-1185">Reference proteome</keyword>
<comment type="catalytic activity">
    <reaction evidence="6">
        <text>a sn-glycero-3-phosphodiester + H2O = an alcohol + sn-glycerol 3-phosphate + H(+)</text>
        <dbReference type="Rhea" id="RHEA:12969"/>
        <dbReference type="ChEBI" id="CHEBI:15377"/>
        <dbReference type="ChEBI" id="CHEBI:15378"/>
        <dbReference type="ChEBI" id="CHEBI:30879"/>
        <dbReference type="ChEBI" id="CHEBI:57597"/>
        <dbReference type="ChEBI" id="CHEBI:83408"/>
        <dbReference type="EC" id="3.1.4.46"/>
    </reaction>
</comment>
<name>A0AAF0C8V4_9GAMM</name>
<evidence type="ECO:0000256" key="1">
    <source>
        <dbReference type="ARBA" id="ARBA00007277"/>
    </source>
</evidence>
<dbReference type="InterPro" id="IPR017946">
    <property type="entry name" value="PLC-like_Pdiesterase_TIM-brl"/>
</dbReference>
<dbReference type="SUPFAM" id="SSF51695">
    <property type="entry name" value="PLC-like phosphodiesterases"/>
    <property type="match status" value="1"/>
</dbReference>
<dbReference type="EC" id="3.1.4.46" evidence="2"/>
<evidence type="ECO:0000256" key="4">
    <source>
        <dbReference type="ARBA" id="ARBA00022798"/>
    </source>
</evidence>
<evidence type="ECO:0000256" key="2">
    <source>
        <dbReference type="ARBA" id="ARBA00012247"/>
    </source>
</evidence>
<keyword evidence="3" id="KW-0732">Signal</keyword>
<sequence>MKNFAVNLSVITLAMLLTACEDEEVKVVEVDKPVIVENTVTLVERVEVPVLVPSEDETGVQLGSRPYFLVDALPAGELKTKLQQCSDGPFYRTDFSIGHRGAAMQYPEHTKESYIAAARMGAGIVECDVTFTKDQQLVCRHSQCDLHTTTNILAMPEIAASCSTPFIGADVENNVPARAKCCTSDITLAQFKQLKGKMDAANAMAATVAGYMDATPSWRTDLYASEGTLMTHAESIELFKALGVKMTPELKSPSVTMPFNGFSQQDYAQKMLDEYKEAGVPAADVYPQSFNLADVEYWIANESEFGQQAVFLDGRYDDESFDITNAETWSPGMAELAADGVKIIAPPLWMLVTLDSDNNIVPSEYAKQAKAAGLDIITWTLERSGPLADGGGWYYQTISEVINNDGQQLELLDVLAQQVGVIGVFTDWPGTVSYYASCMKMPLSS</sequence>
<dbReference type="RefSeq" id="WP_044842753.1">
    <property type="nucleotide sequence ID" value="NZ_CP059733.1"/>
</dbReference>
<dbReference type="PANTHER" id="PTHR43620:SF7">
    <property type="entry name" value="GLYCEROPHOSPHODIESTER PHOSPHODIESTERASE GDPD5-RELATED"/>
    <property type="match status" value="1"/>
</dbReference>
<comment type="similarity">
    <text evidence="1">Belongs to the glycerophosphoryl diester phosphodiesterase family.</text>
</comment>
<dbReference type="GO" id="GO:0006071">
    <property type="term" value="P:glycerol metabolic process"/>
    <property type="evidence" value="ECO:0007669"/>
    <property type="project" value="UniProtKB-KW"/>
</dbReference>
<evidence type="ECO:0000256" key="6">
    <source>
        <dbReference type="ARBA" id="ARBA00047512"/>
    </source>
</evidence>
<evidence type="ECO:0000259" key="7">
    <source>
        <dbReference type="PROSITE" id="PS51704"/>
    </source>
</evidence>
<dbReference type="Gene3D" id="3.20.20.190">
    <property type="entry name" value="Phosphatidylinositol (PI) phosphodiesterase"/>
    <property type="match status" value="1"/>
</dbReference>
<protein>
    <recommendedName>
        <fullName evidence="2">glycerophosphodiester phosphodiesterase</fullName>
        <ecNumber evidence="2">3.1.4.46</ecNumber>
    </recommendedName>
</protein>
<reference evidence="8 9" key="2">
    <citation type="journal article" date="2022" name="Mar. Drugs">
        <title>Bioassay-Guided Fractionation Leads to the Detection of Cholic Acid Generated by the Rare Thalassomonas sp.</title>
        <authorList>
            <person name="Pheiffer F."/>
            <person name="Schneider Y.K."/>
            <person name="Hansen E.H."/>
            <person name="Andersen J.H."/>
            <person name="Isaksson J."/>
            <person name="Busche T."/>
            <person name="R C."/>
            <person name="Kalinowski J."/>
            <person name="Zyl L.V."/>
            <person name="Trindade M."/>
        </authorList>
    </citation>
    <scope>NUCLEOTIDE SEQUENCE [LARGE SCALE GENOMIC DNA]</scope>
    <source>
        <strain evidence="8 9">XOM25</strain>
    </source>
</reference>
<dbReference type="PROSITE" id="PS51704">
    <property type="entry name" value="GP_PDE"/>
    <property type="match status" value="1"/>
</dbReference>
<proteinExistence type="inferred from homology"/>
<keyword evidence="5" id="KW-0378">Hydrolase</keyword>
<dbReference type="CDD" id="cd08560">
    <property type="entry name" value="GDPD_EcGlpQ_like_1"/>
    <property type="match status" value="1"/>
</dbReference>
<evidence type="ECO:0000256" key="3">
    <source>
        <dbReference type="ARBA" id="ARBA00022729"/>
    </source>
</evidence>
<dbReference type="EMBL" id="CP059733">
    <property type="protein sequence ID" value="WDE06837.1"/>
    <property type="molecule type" value="Genomic_DNA"/>
</dbReference>
<dbReference type="Pfam" id="PF03009">
    <property type="entry name" value="GDPD"/>
    <property type="match status" value="1"/>
</dbReference>
<dbReference type="GO" id="GO:0006629">
    <property type="term" value="P:lipid metabolic process"/>
    <property type="evidence" value="ECO:0007669"/>
    <property type="project" value="InterPro"/>
</dbReference>
<gene>
    <name evidence="8" type="ORF">SG34_008035</name>
</gene>
<dbReference type="KEGG" id="tvd:SG34_008035"/>
<evidence type="ECO:0000313" key="8">
    <source>
        <dbReference type="EMBL" id="WDE06837.1"/>
    </source>
</evidence>
<dbReference type="AlphaFoldDB" id="A0AAF0C8V4"/>
<organism evidence="8 9">
    <name type="scientific">Thalassomonas viridans</name>
    <dbReference type="NCBI Taxonomy" id="137584"/>
    <lineage>
        <taxon>Bacteria</taxon>
        <taxon>Pseudomonadati</taxon>
        <taxon>Pseudomonadota</taxon>
        <taxon>Gammaproteobacteria</taxon>
        <taxon>Alteromonadales</taxon>
        <taxon>Colwelliaceae</taxon>
        <taxon>Thalassomonas</taxon>
    </lineage>
</organism>
<evidence type="ECO:0000256" key="5">
    <source>
        <dbReference type="ARBA" id="ARBA00022801"/>
    </source>
</evidence>
<evidence type="ECO:0000313" key="9">
    <source>
        <dbReference type="Proteomes" id="UP000032352"/>
    </source>
</evidence>
<dbReference type="GO" id="GO:0008889">
    <property type="term" value="F:glycerophosphodiester phosphodiesterase activity"/>
    <property type="evidence" value="ECO:0007669"/>
    <property type="project" value="UniProtKB-EC"/>
</dbReference>
<dbReference type="PROSITE" id="PS51257">
    <property type="entry name" value="PROKAR_LIPOPROTEIN"/>
    <property type="match status" value="1"/>
</dbReference>
<accession>A0AAF0C8V4</accession>
<reference evidence="8 9" key="1">
    <citation type="journal article" date="2015" name="Genome Announc.">
        <title>Draft Genome Sequences of Marine Isolates of Thalassomonas viridans and Thalassomonas actiniarum.</title>
        <authorList>
            <person name="Olonade I."/>
            <person name="van Zyl L.J."/>
            <person name="Trindade M."/>
        </authorList>
    </citation>
    <scope>NUCLEOTIDE SEQUENCE [LARGE SCALE GENOMIC DNA]</scope>
    <source>
        <strain evidence="8 9">XOM25</strain>
    </source>
</reference>
<dbReference type="Proteomes" id="UP000032352">
    <property type="component" value="Chromosome"/>
</dbReference>
<keyword evidence="4" id="KW-0319">Glycerol metabolism</keyword>
<dbReference type="PANTHER" id="PTHR43620">
    <property type="entry name" value="GLYCEROPHOSPHORYL DIESTER PHOSPHODIESTERASE"/>
    <property type="match status" value="1"/>
</dbReference>